<reference evidence="3 4" key="1">
    <citation type="submission" date="2024-10" db="EMBL/GenBank/DDBJ databases">
        <title>Updated reference genomes for cyclostephanoid diatoms.</title>
        <authorList>
            <person name="Roberts W.R."/>
            <person name="Alverson A.J."/>
        </authorList>
    </citation>
    <scope>NUCLEOTIDE SEQUENCE [LARGE SCALE GENOMIC DNA]</scope>
    <source>
        <strain evidence="3 4">AJA276-08</strain>
    </source>
</reference>
<feature type="region of interest" description="Disordered" evidence="1">
    <location>
        <begin position="135"/>
        <end position="174"/>
    </location>
</feature>
<keyword evidence="4" id="KW-1185">Reference proteome</keyword>
<dbReference type="AlphaFoldDB" id="A0ABD3NJC3"/>
<feature type="region of interest" description="Disordered" evidence="1">
    <location>
        <begin position="273"/>
        <end position="297"/>
    </location>
</feature>
<accession>A0ABD3NJC3</accession>
<proteinExistence type="predicted"/>
<feature type="compositionally biased region" description="Low complexity" evidence="1">
    <location>
        <begin position="135"/>
        <end position="159"/>
    </location>
</feature>
<feature type="signal peptide" evidence="2">
    <location>
        <begin position="1"/>
        <end position="32"/>
    </location>
</feature>
<evidence type="ECO:0000313" key="4">
    <source>
        <dbReference type="Proteomes" id="UP001530315"/>
    </source>
</evidence>
<dbReference type="InterPro" id="IPR036378">
    <property type="entry name" value="FAS1_dom_sf"/>
</dbReference>
<dbReference type="Proteomes" id="UP001530315">
    <property type="component" value="Unassembled WGS sequence"/>
</dbReference>
<name>A0ABD3NJC3_9STRA</name>
<comment type="caution">
    <text evidence="3">The sequence shown here is derived from an EMBL/GenBank/DDBJ whole genome shotgun (WGS) entry which is preliminary data.</text>
</comment>
<dbReference type="EMBL" id="JALLAZ020001377">
    <property type="protein sequence ID" value="KAL3776000.1"/>
    <property type="molecule type" value="Genomic_DNA"/>
</dbReference>
<evidence type="ECO:0000256" key="2">
    <source>
        <dbReference type="SAM" id="SignalP"/>
    </source>
</evidence>
<feature type="chain" id="PRO_5044846930" evidence="2">
    <location>
        <begin position="33"/>
        <end position="366"/>
    </location>
</feature>
<evidence type="ECO:0000313" key="3">
    <source>
        <dbReference type="EMBL" id="KAL3776000.1"/>
    </source>
</evidence>
<protein>
    <submittedName>
        <fullName evidence="3">Uncharacterized protein</fullName>
    </submittedName>
</protein>
<dbReference type="Gene3D" id="2.30.180.10">
    <property type="entry name" value="FAS1 domain"/>
    <property type="match status" value="1"/>
</dbReference>
<keyword evidence="2" id="KW-0732">Signal</keyword>
<evidence type="ECO:0000256" key="1">
    <source>
        <dbReference type="SAM" id="MobiDB-lite"/>
    </source>
</evidence>
<organism evidence="3 4">
    <name type="scientific">Stephanodiscus triporus</name>
    <dbReference type="NCBI Taxonomy" id="2934178"/>
    <lineage>
        <taxon>Eukaryota</taxon>
        <taxon>Sar</taxon>
        <taxon>Stramenopiles</taxon>
        <taxon>Ochrophyta</taxon>
        <taxon>Bacillariophyta</taxon>
        <taxon>Coscinodiscophyceae</taxon>
        <taxon>Thalassiosirophycidae</taxon>
        <taxon>Stephanodiscales</taxon>
        <taxon>Stephanodiscaceae</taxon>
        <taxon>Stephanodiscus</taxon>
    </lineage>
</organism>
<sequence length="366" mass="37319">MATSSPRWRALGRCASIALSLMLLLLTNNVYAIDGSAHSRFRADVGNVDNGKHHEQPLKRRRAAKAEHVKAHHGGGRGHHRDKTPATSLAALAPEAVLVSESVASSHGSGKSGKEVVTPAETLQEVAVVSESVAVSSGGKSGKEVPPTSTVPQSVTSSPGSGKSGKEVIAPTETLTPVAHTDAVSTTALENATVTEGVLTMAAVAPADAEHSIATPIIDVSAGGGGNAMPYDSKVGKIYKEEPDADLVKPKASKANHPLTEYFIKESTVPALTKSGKSGKSAGGSSVGDKSSKDATSGKSSKAAALASMSFDFASTGRTIYDLLAANPNFTTLVAAVDAAGLTDVLKVAGPLTVAGMYEKRGKHIA</sequence>
<gene>
    <name evidence="3" type="ORF">ACHAW5_001815</name>
</gene>
<feature type="compositionally biased region" description="Low complexity" evidence="1">
    <location>
        <begin position="287"/>
        <end position="297"/>
    </location>
</feature>